<dbReference type="Proteomes" id="UP001189429">
    <property type="component" value="Unassembled WGS sequence"/>
</dbReference>
<organism evidence="1 2">
    <name type="scientific">Prorocentrum cordatum</name>
    <dbReference type="NCBI Taxonomy" id="2364126"/>
    <lineage>
        <taxon>Eukaryota</taxon>
        <taxon>Sar</taxon>
        <taxon>Alveolata</taxon>
        <taxon>Dinophyceae</taxon>
        <taxon>Prorocentrales</taxon>
        <taxon>Prorocentraceae</taxon>
        <taxon>Prorocentrum</taxon>
    </lineage>
</organism>
<gene>
    <name evidence="1" type="ORF">PCOR1329_LOCUS31550</name>
</gene>
<reference evidence="1" key="1">
    <citation type="submission" date="2023-10" db="EMBL/GenBank/DDBJ databases">
        <authorList>
            <person name="Chen Y."/>
            <person name="Shah S."/>
            <person name="Dougan E. K."/>
            <person name="Thang M."/>
            <person name="Chan C."/>
        </authorList>
    </citation>
    <scope>NUCLEOTIDE SEQUENCE [LARGE SCALE GENOMIC DNA]</scope>
</reference>
<protein>
    <submittedName>
        <fullName evidence="1">Uncharacterized protein</fullName>
    </submittedName>
</protein>
<dbReference type="EMBL" id="CAUYUJ010012470">
    <property type="protein sequence ID" value="CAK0834020.1"/>
    <property type="molecule type" value="Genomic_DNA"/>
</dbReference>
<name>A0ABN9SQ56_9DINO</name>
<sequence>MAWGGNRVAAPLLQRAGGKQGFRARRRLVMMTFNANLSLNRVLEFLEDEVHSVIGEGDVPIEAAQGRGKSSDCPIISGAAEEAKGWRVAGAPAVSAAEGGRSAGVAIITRCCPASGLTSWGISLEGCAGRLCLGLPKARATGWFAIFSVFL</sequence>
<evidence type="ECO:0000313" key="1">
    <source>
        <dbReference type="EMBL" id="CAK0834020.1"/>
    </source>
</evidence>
<proteinExistence type="predicted"/>
<evidence type="ECO:0000313" key="2">
    <source>
        <dbReference type="Proteomes" id="UP001189429"/>
    </source>
</evidence>
<comment type="caution">
    <text evidence="1">The sequence shown here is derived from an EMBL/GenBank/DDBJ whole genome shotgun (WGS) entry which is preliminary data.</text>
</comment>
<accession>A0ABN9SQ56</accession>
<keyword evidence="2" id="KW-1185">Reference proteome</keyword>